<dbReference type="Proteomes" id="UP000184105">
    <property type="component" value="Unassembled WGS sequence"/>
</dbReference>
<organism evidence="1 2">
    <name type="scientific">Prevotella scopos JCM 17725</name>
    <dbReference type="NCBI Taxonomy" id="1236518"/>
    <lineage>
        <taxon>Bacteria</taxon>
        <taxon>Pseudomonadati</taxon>
        <taxon>Bacteroidota</taxon>
        <taxon>Bacteroidia</taxon>
        <taxon>Bacteroidales</taxon>
        <taxon>Prevotellaceae</taxon>
        <taxon>Prevotella</taxon>
    </lineage>
</organism>
<name>A0AAX2F5S0_9BACT</name>
<comment type="caution">
    <text evidence="1">The sequence shown here is derived from an EMBL/GenBank/DDBJ whole genome shotgun (WGS) entry which is preliminary data.</text>
</comment>
<dbReference type="AlphaFoldDB" id="A0AAX2F5S0"/>
<reference evidence="1 2" key="1">
    <citation type="submission" date="2016-11" db="EMBL/GenBank/DDBJ databases">
        <authorList>
            <person name="Varghese N."/>
            <person name="Submissions S."/>
        </authorList>
    </citation>
    <scope>NUCLEOTIDE SEQUENCE [LARGE SCALE GENOMIC DNA]</scope>
    <source>
        <strain evidence="1 2">DSM 22613</strain>
    </source>
</reference>
<dbReference type="EMBL" id="FQWA01000026">
    <property type="protein sequence ID" value="SHG01702.1"/>
    <property type="molecule type" value="Genomic_DNA"/>
</dbReference>
<evidence type="ECO:0000313" key="2">
    <source>
        <dbReference type="Proteomes" id="UP000184105"/>
    </source>
</evidence>
<evidence type="ECO:0008006" key="3">
    <source>
        <dbReference type="Google" id="ProtNLM"/>
    </source>
</evidence>
<accession>A0AAX2F5S0</accession>
<keyword evidence="2" id="KW-1185">Reference proteome</keyword>
<protein>
    <recommendedName>
        <fullName evidence="3">Transposase</fullName>
    </recommendedName>
</protein>
<gene>
    <name evidence="1" type="ORF">SAMN05444364_12637</name>
</gene>
<evidence type="ECO:0000313" key="1">
    <source>
        <dbReference type="EMBL" id="SHG01702.1"/>
    </source>
</evidence>
<proteinExistence type="predicted"/>
<sequence length="45" mass="4906">MSEGDNKIGSLIALAMISLKSSSVFSIKGTTKNIHTFNGRINFYL</sequence>